<evidence type="ECO:0000313" key="6">
    <source>
        <dbReference type="Proteomes" id="UP001319200"/>
    </source>
</evidence>
<keyword evidence="4" id="KW-1133">Transmembrane helix</keyword>
<dbReference type="PANTHER" id="PTHR31899">
    <property type="entry name" value="BETA-CAROTENE 3-HYDROXYLASE 1, CHLOROPLASTIC"/>
    <property type="match status" value="1"/>
</dbReference>
<comment type="similarity">
    <text evidence="1">Belongs to the sterol desaturase family.</text>
</comment>
<evidence type="ECO:0000256" key="3">
    <source>
        <dbReference type="ARBA" id="ARBA00023002"/>
    </source>
</evidence>
<keyword evidence="4" id="KW-0472">Membrane</keyword>
<keyword evidence="4" id="KW-0812">Transmembrane</keyword>
<dbReference type="AlphaFoldDB" id="A0AAP2GMV4"/>
<dbReference type="InterPro" id="IPR045019">
    <property type="entry name" value="BETA-OHASE-like"/>
</dbReference>
<dbReference type="PANTHER" id="PTHR31899:SF9">
    <property type="entry name" value="BETA-CAROTENE 3-HYDROXYLASE 1, CHLOROPLASTIC"/>
    <property type="match status" value="1"/>
</dbReference>
<sequence length="164" mass="19864">MNWLPIILCPLIVLGTFLFWEFVAWFTHKYVMHGFLWSWHRSHHTVHSHTLERNDLFALVFSIPSIGIFYYYSQVTYNPYMLAVGMGIFCYGVFYFIFHDIIVHQRIRWRPAKRSKYLHRMINAHYVHHSRHSKEGCEAFGFLYAPKKYEPKNFVLKKERSQTQ</sequence>
<keyword evidence="6" id="KW-1185">Reference proteome</keyword>
<accession>A0AAP2GMV4</accession>
<comment type="caution">
    <text evidence="5">The sequence shown here is derived from an EMBL/GenBank/DDBJ whole genome shotgun (WGS) entry which is preliminary data.</text>
</comment>
<dbReference type="EMBL" id="JAHESF010000002">
    <property type="protein sequence ID" value="MBT1695812.1"/>
    <property type="molecule type" value="Genomic_DNA"/>
</dbReference>
<dbReference type="GO" id="GO:0016119">
    <property type="term" value="P:carotene metabolic process"/>
    <property type="evidence" value="ECO:0007669"/>
    <property type="project" value="TreeGrafter"/>
</dbReference>
<feature type="transmembrane region" description="Helical" evidence="4">
    <location>
        <begin position="56"/>
        <end position="73"/>
    </location>
</feature>
<proteinExistence type="inferred from homology"/>
<evidence type="ECO:0000256" key="2">
    <source>
        <dbReference type="ARBA" id="ARBA00022746"/>
    </source>
</evidence>
<reference evidence="5 6" key="1">
    <citation type="submission" date="2021-05" db="EMBL/GenBank/DDBJ databases">
        <title>A Polyphasic approach of four new species of the genus Ohtaekwangia: Ohtaekwangia histidinii sp. nov., Ohtaekwangia cretensis sp. nov., Ohtaekwangia indiensis sp. nov., Ohtaekwangia reichenbachii sp. nov. from diverse environment.</title>
        <authorList>
            <person name="Octaviana S."/>
        </authorList>
    </citation>
    <scope>NUCLEOTIDE SEQUENCE [LARGE SCALE GENOMIC DNA]</scope>
    <source>
        <strain evidence="5 6">PWU4</strain>
    </source>
</reference>
<dbReference type="Proteomes" id="UP001319200">
    <property type="component" value="Unassembled WGS sequence"/>
</dbReference>
<name>A0AAP2GMV4_9BACT</name>
<feature type="transmembrane region" description="Helical" evidence="4">
    <location>
        <begin position="79"/>
        <end position="98"/>
    </location>
</feature>
<evidence type="ECO:0000256" key="1">
    <source>
        <dbReference type="ARBA" id="ARBA00009324"/>
    </source>
</evidence>
<organism evidence="5 6">
    <name type="scientific">Chryseosolibacter histidini</name>
    <dbReference type="NCBI Taxonomy" id="2782349"/>
    <lineage>
        <taxon>Bacteria</taxon>
        <taxon>Pseudomonadati</taxon>
        <taxon>Bacteroidota</taxon>
        <taxon>Cytophagia</taxon>
        <taxon>Cytophagales</taxon>
        <taxon>Chryseotaleaceae</taxon>
        <taxon>Chryseosolibacter</taxon>
    </lineage>
</organism>
<dbReference type="GO" id="GO:0016123">
    <property type="term" value="P:xanthophyll biosynthetic process"/>
    <property type="evidence" value="ECO:0007669"/>
    <property type="project" value="TreeGrafter"/>
</dbReference>
<dbReference type="GO" id="GO:0010291">
    <property type="term" value="F:beta-carotene 3-hydroxylase activity"/>
    <property type="evidence" value="ECO:0007669"/>
    <property type="project" value="TreeGrafter"/>
</dbReference>
<keyword evidence="3" id="KW-0560">Oxidoreductase</keyword>
<evidence type="ECO:0000313" key="5">
    <source>
        <dbReference type="EMBL" id="MBT1695812.1"/>
    </source>
</evidence>
<feature type="transmembrane region" description="Helical" evidence="4">
    <location>
        <begin position="6"/>
        <end position="26"/>
    </location>
</feature>
<protein>
    <submittedName>
        <fullName evidence="5">Sterol desaturase family protein</fullName>
    </submittedName>
</protein>
<keyword evidence="2" id="KW-0125">Carotenoid biosynthesis</keyword>
<gene>
    <name evidence="5" type="ORF">KK083_02910</name>
</gene>
<evidence type="ECO:0000256" key="4">
    <source>
        <dbReference type="SAM" id="Phobius"/>
    </source>
</evidence>
<dbReference type="RefSeq" id="WP_254160511.1">
    <property type="nucleotide sequence ID" value="NZ_JAHESF010000002.1"/>
</dbReference>